<gene>
    <name evidence="5" type="ORF">ACFQXB_17090</name>
</gene>
<dbReference type="GO" id="GO:0003677">
    <property type="term" value="F:DNA binding"/>
    <property type="evidence" value="ECO:0007669"/>
    <property type="project" value="UniProtKB-KW"/>
</dbReference>
<dbReference type="Proteomes" id="UP001596516">
    <property type="component" value="Unassembled WGS sequence"/>
</dbReference>
<dbReference type="SUPFAM" id="SSF100950">
    <property type="entry name" value="NagB/RpiA/CoA transferase-like"/>
    <property type="match status" value="1"/>
</dbReference>
<keyword evidence="5" id="KW-0238">DNA-binding</keyword>
<dbReference type="Pfam" id="PF08220">
    <property type="entry name" value="HTH_DeoR"/>
    <property type="match status" value="1"/>
</dbReference>
<keyword evidence="6" id="KW-1185">Reference proteome</keyword>
<dbReference type="InterPro" id="IPR036388">
    <property type="entry name" value="WH-like_DNA-bd_sf"/>
</dbReference>
<organism evidence="5 6">
    <name type="scientific">Plastorhodobacter daqingensis</name>
    <dbReference type="NCBI Taxonomy" id="1387281"/>
    <lineage>
        <taxon>Bacteria</taxon>
        <taxon>Pseudomonadati</taxon>
        <taxon>Pseudomonadota</taxon>
        <taxon>Alphaproteobacteria</taxon>
        <taxon>Rhodobacterales</taxon>
        <taxon>Paracoccaceae</taxon>
        <taxon>Plastorhodobacter</taxon>
    </lineage>
</organism>
<dbReference type="InterPro" id="IPR037171">
    <property type="entry name" value="NagB/RpiA_transferase-like"/>
</dbReference>
<evidence type="ECO:0000313" key="5">
    <source>
        <dbReference type="EMBL" id="MFC7705900.1"/>
    </source>
</evidence>
<dbReference type="RefSeq" id="WP_377406282.1">
    <property type="nucleotide sequence ID" value="NZ_JBHTFQ010000011.1"/>
</dbReference>
<dbReference type="SMART" id="SM01134">
    <property type="entry name" value="DeoRC"/>
    <property type="match status" value="1"/>
</dbReference>
<dbReference type="PRINTS" id="PR00037">
    <property type="entry name" value="HTHLACR"/>
</dbReference>
<dbReference type="InterPro" id="IPR001034">
    <property type="entry name" value="DeoR_HTH"/>
</dbReference>
<dbReference type="InterPro" id="IPR014036">
    <property type="entry name" value="DeoR-like_C"/>
</dbReference>
<dbReference type="SMART" id="SM00420">
    <property type="entry name" value="HTH_DEOR"/>
    <property type="match status" value="1"/>
</dbReference>
<dbReference type="Gene3D" id="1.10.10.10">
    <property type="entry name" value="Winged helix-like DNA-binding domain superfamily/Winged helix DNA-binding domain"/>
    <property type="match status" value="1"/>
</dbReference>
<dbReference type="PANTHER" id="PTHR30363">
    <property type="entry name" value="HTH-TYPE TRANSCRIPTIONAL REGULATOR SRLR-RELATED"/>
    <property type="match status" value="1"/>
</dbReference>
<dbReference type="Pfam" id="PF00455">
    <property type="entry name" value="DeoRC"/>
    <property type="match status" value="1"/>
</dbReference>
<evidence type="ECO:0000256" key="3">
    <source>
        <dbReference type="ARBA" id="ARBA00023163"/>
    </source>
</evidence>
<protein>
    <submittedName>
        <fullName evidence="5">DeoR/GlpR family DNA-binding transcription regulator</fullName>
    </submittedName>
</protein>
<dbReference type="Gene3D" id="3.30.750.70">
    <property type="entry name" value="4-hydroxybutyrate coenzyme like domains"/>
    <property type="match status" value="1"/>
</dbReference>
<keyword evidence="2" id="KW-0805">Transcription regulation</keyword>
<name>A0ABW2URA0_9RHOB</name>
<reference evidence="6" key="1">
    <citation type="journal article" date="2019" name="Int. J. Syst. Evol. Microbiol.">
        <title>The Global Catalogue of Microorganisms (GCM) 10K type strain sequencing project: providing services to taxonomists for standard genome sequencing and annotation.</title>
        <authorList>
            <consortium name="The Broad Institute Genomics Platform"/>
            <consortium name="The Broad Institute Genome Sequencing Center for Infectious Disease"/>
            <person name="Wu L."/>
            <person name="Ma J."/>
        </authorList>
    </citation>
    <scope>NUCLEOTIDE SEQUENCE [LARGE SCALE GENOMIC DNA]</scope>
    <source>
        <strain evidence="6">CGMCC 1.12750</strain>
    </source>
</reference>
<comment type="caution">
    <text evidence="5">The sequence shown here is derived from an EMBL/GenBank/DDBJ whole genome shotgun (WGS) entry which is preliminary data.</text>
</comment>
<evidence type="ECO:0000259" key="4">
    <source>
        <dbReference type="PROSITE" id="PS51000"/>
    </source>
</evidence>
<sequence>MPQNFRQSEILQLARDRGKVVVEELAAHFGVTLQTIRRDLSELADAGKLNRVYGGAILSSGVENIGYEERRKLNPDEKDRIGRLCASEIPDDASLFLNIGTTTEAVARALLSHRNLMVVTNNLNVANIMAQNPTAEVIVAGGVLRRADAGLVGDMTLEIVRHFKVDFAVIGASALDEDGDLLDFDFREVRVSQAILAQARRRFLVADRSKFNRTAPVRIASLAEIDVFFTDVAPPPPVVKRCAEWETEIRHLAQE</sequence>
<dbReference type="InterPro" id="IPR036390">
    <property type="entry name" value="WH_DNA-bd_sf"/>
</dbReference>
<dbReference type="InterPro" id="IPR050313">
    <property type="entry name" value="Carb_Metab_HTH_regulators"/>
</dbReference>
<keyword evidence="1" id="KW-0678">Repressor</keyword>
<dbReference type="SUPFAM" id="SSF46785">
    <property type="entry name" value="Winged helix' DNA-binding domain"/>
    <property type="match status" value="1"/>
</dbReference>
<evidence type="ECO:0000256" key="1">
    <source>
        <dbReference type="ARBA" id="ARBA00022491"/>
    </source>
</evidence>
<dbReference type="PANTHER" id="PTHR30363:SF4">
    <property type="entry name" value="GLYCEROL-3-PHOSPHATE REGULON REPRESSOR"/>
    <property type="match status" value="1"/>
</dbReference>
<feature type="domain" description="HTH deoR-type" evidence="4">
    <location>
        <begin position="3"/>
        <end position="58"/>
    </location>
</feature>
<accession>A0ABW2URA0</accession>
<proteinExistence type="predicted"/>
<evidence type="ECO:0000313" key="6">
    <source>
        <dbReference type="Proteomes" id="UP001596516"/>
    </source>
</evidence>
<dbReference type="PROSITE" id="PS51000">
    <property type="entry name" value="HTH_DEOR_2"/>
    <property type="match status" value="1"/>
</dbReference>
<keyword evidence="3" id="KW-0804">Transcription</keyword>
<dbReference type="EMBL" id="JBHTFQ010000011">
    <property type="protein sequence ID" value="MFC7705900.1"/>
    <property type="molecule type" value="Genomic_DNA"/>
</dbReference>
<evidence type="ECO:0000256" key="2">
    <source>
        <dbReference type="ARBA" id="ARBA00023015"/>
    </source>
</evidence>